<dbReference type="EC" id="3.4.11.18" evidence="8"/>
<name>A0ABY6I018_9ARCH</name>
<evidence type="ECO:0000313" key="12">
    <source>
        <dbReference type="Proteomes" id="UP001208689"/>
    </source>
</evidence>
<evidence type="ECO:0000256" key="1">
    <source>
        <dbReference type="ARBA" id="ARBA00000294"/>
    </source>
</evidence>
<protein>
    <recommendedName>
        <fullName evidence="8">Methionine aminopeptidase</fullName>
        <ecNumber evidence="8">3.4.11.18</ecNumber>
    </recommendedName>
</protein>
<dbReference type="PRINTS" id="PR00599">
    <property type="entry name" value="MAPEPTIDASE"/>
</dbReference>
<comment type="cofactor">
    <cofactor evidence="3">
        <name>Fe(2+)</name>
        <dbReference type="ChEBI" id="CHEBI:29033"/>
    </cofactor>
</comment>
<accession>A0ABY6I018</accession>
<dbReference type="InterPro" id="IPR001714">
    <property type="entry name" value="Pept_M24_MAP"/>
</dbReference>
<comment type="cofactor">
    <cofactor evidence="2">
        <name>Mn(2+)</name>
        <dbReference type="ChEBI" id="CHEBI:29035"/>
    </cofactor>
</comment>
<dbReference type="Proteomes" id="UP001208689">
    <property type="component" value="Chromosome"/>
</dbReference>
<dbReference type="InterPro" id="IPR036005">
    <property type="entry name" value="Creatinase/aminopeptidase-like"/>
</dbReference>
<keyword evidence="6 8" id="KW-0479">Metal-binding</keyword>
<feature type="compositionally biased region" description="Basic and acidic residues" evidence="9">
    <location>
        <begin position="20"/>
        <end position="38"/>
    </location>
</feature>
<evidence type="ECO:0000259" key="10">
    <source>
        <dbReference type="Pfam" id="PF00557"/>
    </source>
</evidence>
<dbReference type="EMBL" id="CP104013">
    <property type="protein sequence ID" value="UYP48169.1"/>
    <property type="molecule type" value="Genomic_DNA"/>
</dbReference>
<evidence type="ECO:0000256" key="8">
    <source>
        <dbReference type="RuleBase" id="RU003653"/>
    </source>
</evidence>
<dbReference type="Gene3D" id="3.90.230.10">
    <property type="entry name" value="Creatinase/methionine aminopeptidase superfamily"/>
    <property type="match status" value="1"/>
</dbReference>
<dbReference type="Gene3D" id="1.10.10.10">
    <property type="entry name" value="Winged helix-like DNA-binding domain superfamily/Winged helix DNA-binding domain"/>
    <property type="match status" value="1"/>
</dbReference>
<dbReference type="PANTHER" id="PTHR45777:SF2">
    <property type="entry name" value="METHIONINE AMINOPEPTIDASE 2"/>
    <property type="match status" value="1"/>
</dbReference>
<evidence type="ECO:0000256" key="6">
    <source>
        <dbReference type="ARBA" id="ARBA00022723"/>
    </source>
</evidence>
<dbReference type="SUPFAM" id="SSF55920">
    <property type="entry name" value="Creatinase/aminopeptidase"/>
    <property type="match status" value="1"/>
</dbReference>
<organism evidence="11 12">
    <name type="scientific">Candidatus Lokiarchaeum ossiferum</name>
    <dbReference type="NCBI Taxonomy" id="2951803"/>
    <lineage>
        <taxon>Archaea</taxon>
        <taxon>Promethearchaeati</taxon>
        <taxon>Promethearchaeota</taxon>
        <taxon>Promethearchaeia</taxon>
        <taxon>Promethearchaeales</taxon>
        <taxon>Promethearchaeaceae</taxon>
        <taxon>Candidatus Lokiarchaeum</taxon>
    </lineage>
</organism>
<proteinExistence type="inferred from homology"/>
<feature type="domain" description="Peptidase M24" evidence="10">
    <location>
        <begin position="46"/>
        <end position="330"/>
    </location>
</feature>
<keyword evidence="7 11" id="KW-0378">Hydrolase</keyword>
<evidence type="ECO:0000256" key="5">
    <source>
        <dbReference type="ARBA" id="ARBA00022670"/>
    </source>
</evidence>
<keyword evidence="4 8" id="KW-0031">Aminopeptidase</keyword>
<keyword evidence="12" id="KW-1185">Reference proteome</keyword>
<feature type="region of interest" description="Disordered" evidence="9">
    <location>
        <begin position="1"/>
        <end position="38"/>
    </location>
</feature>
<dbReference type="GO" id="GO:0004239">
    <property type="term" value="F:initiator methionyl aminopeptidase activity"/>
    <property type="evidence" value="ECO:0007669"/>
    <property type="project" value="UniProtKB-EC"/>
</dbReference>
<dbReference type="InterPro" id="IPR050247">
    <property type="entry name" value="Met_Aminopeptidase_Type2"/>
</dbReference>
<dbReference type="InterPro" id="IPR002468">
    <property type="entry name" value="Pept_M24A_MAP2"/>
</dbReference>
<dbReference type="Pfam" id="PF00557">
    <property type="entry name" value="Peptidase_M24"/>
    <property type="match status" value="1"/>
</dbReference>
<dbReference type="PANTHER" id="PTHR45777">
    <property type="entry name" value="METHIONINE AMINOPEPTIDASE 2"/>
    <property type="match status" value="1"/>
</dbReference>
<evidence type="ECO:0000256" key="2">
    <source>
        <dbReference type="ARBA" id="ARBA00001936"/>
    </source>
</evidence>
<comment type="function">
    <text evidence="8">Removes the N-terminal methionine from nascent proteins. The N-terminal methionine is often cleaved when the second residue in the primary sequence is small and uncharged (Met-Ala-, Cys, Gly, Pro, Ser, Thr, or Val).</text>
</comment>
<evidence type="ECO:0000256" key="9">
    <source>
        <dbReference type="SAM" id="MobiDB-lite"/>
    </source>
</evidence>
<evidence type="ECO:0000256" key="4">
    <source>
        <dbReference type="ARBA" id="ARBA00022438"/>
    </source>
</evidence>
<evidence type="ECO:0000313" key="11">
    <source>
        <dbReference type="EMBL" id="UYP48169.1"/>
    </source>
</evidence>
<evidence type="ECO:0000256" key="3">
    <source>
        <dbReference type="ARBA" id="ARBA00001954"/>
    </source>
</evidence>
<keyword evidence="5 8" id="KW-0645">Protease</keyword>
<sequence length="337" mass="37564">MSEEEKKIETTPTEAAAEENVEKELTEEEKLAKEEEEKEQKLRLESFRKAGEIHKQVVEYIKPLVIVGAKYLDICEKTEAKIIELGGEIGFPTNICVNEVAAHYSSPPDDESIIKEEDIVKIDIGVSVEGYVADGAFTVSFNTDPSTQNLILAVQTAVLKGMSLIKPGVKANEIGKATSKIIKGFGYNPIKELSGHSLEKFQVHGFKEIPNVALPTGDVFEEGEVFALECFASTGAGNIHRGSNCYIYEYDLKSDRVPLRGKITRKVVGWIAHNKKTLPFSMRELLKEFRTGKFAIRELTTVGKIGQHMVLKEEKGIYVAQWEHTFLVTEDGIEQLT</sequence>
<comment type="catalytic activity">
    <reaction evidence="1 8">
        <text>Release of N-terminal amino acids, preferentially methionine, from peptides and arylamides.</text>
        <dbReference type="EC" id="3.4.11.18"/>
    </reaction>
</comment>
<dbReference type="NCBIfam" id="TIGR00501">
    <property type="entry name" value="met_pdase_II"/>
    <property type="match status" value="1"/>
</dbReference>
<dbReference type="InterPro" id="IPR036390">
    <property type="entry name" value="WH_DNA-bd_sf"/>
</dbReference>
<dbReference type="InterPro" id="IPR000994">
    <property type="entry name" value="Pept_M24"/>
</dbReference>
<comment type="similarity">
    <text evidence="8">Belongs to the peptidase M24A family.</text>
</comment>
<dbReference type="InterPro" id="IPR036388">
    <property type="entry name" value="WH-like_DNA-bd_sf"/>
</dbReference>
<evidence type="ECO:0000256" key="7">
    <source>
        <dbReference type="ARBA" id="ARBA00022801"/>
    </source>
</evidence>
<reference evidence="11" key="1">
    <citation type="submission" date="2022-09" db="EMBL/GenBank/DDBJ databases">
        <title>Actin cytoskeleton and complex cell architecture in an #Asgard archaeon.</title>
        <authorList>
            <person name="Ponce Toledo R.I."/>
            <person name="Schleper C."/>
            <person name="Rodrigues Oliveira T."/>
            <person name="Wollweber F."/>
            <person name="Xu J."/>
            <person name="Rittmann S."/>
            <person name="Klingl A."/>
            <person name="Pilhofer M."/>
        </authorList>
    </citation>
    <scope>NUCLEOTIDE SEQUENCE</scope>
    <source>
        <strain evidence="11">B-35</strain>
    </source>
</reference>
<comment type="cofactor">
    <cofactor evidence="8">
        <name>Co(2+)</name>
        <dbReference type="ChEBI" id="CHEBI:48828"/>
    </cofactor>
    <cofactor evidence="8">
        <name>Zn(2+)</name>
        <dbReference type="ChEBI" id="CHEBI:29105"/>
    </cofactor>
    <cofactor evidence="8">
        <name>Mn(2+)</name>
        <dbReference type="ChEBI" id="CHEBI:29035"/>
    </cofactor>
    <cofactor evidence="8">
        <name>Fe(2+)</name>
        <dbReference type="ChEBI" id="CHEBI:29033"/>
    </cofactor>
    <text evidence="8">Binds 2 divalent metal cations per subunit. Has a high-affinity and a low affinity metal-binding site. The true nature of the physiological cofactor is under debate. The enzyme is active with cobalt, zinc, manganese or divalent iron ions.</text>
</comment>
<gene>
    <name evidence="11" type="ORF">NEF87_004454</name>
</gene>
<dbReference type="SUPFAM" id="SSF46785">
    <property type="entry name" value="Winged helix' DNA-binding domain"/>
    <property type="match status" value="1"/>
</dbReference>